<dbReference type="GO" id="GO:0003677">
    <property type="term" value="F:DNA binding"/>
    <property type="evidence" value="ECO:0007669"/>
    <property type="project" value="UniProtKB-KW"/>
</dbReference>
<feature type="domain" description="Resolvase/invertase-type recombinase catalytic" evidence="3">
    <location>
        <begin position="25"/>
        <end position="172"/>
    </location>
</feature>
<proteinExistence type="predicted"/>
<dbReference type="SUPFAM" id="SSF53041">
    <property type="entry name" value="Resolvase-like"/>
    <property type="match status" value="1"/>
</dbReference>
<evidence type="ECO:0000256" key="1">
    <source>
        <dbReference type="ARBA" id="ARBA00023125"/>
    </source>
</evidence>
<dbReference type="GO" id="GO:0000150">
    <property type="term" value="F:DNA strand exchange activity"/>
    <property type="evidence" value="ECO:0007669"/>
    <property type="project" value="InterPro"/>
</dbReference>
<dbReference type="KEGG" id="slau:SLA_2208"/>
<dbReference type="Proteomes" id="UP000217676">
    <property type="component" value="Chromosome"/>
</dbReference>
<keyword evidence="1" id="KW-0238">DNA-binding</keyword>
<dbReference type="PANTHER" id="PTHR30461">
    <property type="entry name" value="DNA-INVERTASE FROM LAMBDOID PROPHAGE"/>
    <property type="match status" value="1"/>
</dbReference>
<dbReference type="InterPro" id="IPR036162">
    <property type="entry name" value="Resolvase-like_N_sf"/>
</dbReference>
<name>A0A160NYV8_STRLU</name>
<evidence type="ECO:0000259" key="3">
    <source>
        <dbReference type="PROSITE" id="PS51736"/>
    </source>
</evidence>
<sequence length="501" mass="54699">MASTATMTTATASTRTPATFQPTPRIAISLRLSRSDDASTSLDVQLRACHDSIRAAGFDPETAEVFVDNGVSGATPLADREGMSGLMEYQPTHVWAWKLDRYSRSVREFLHLVEWAETPGKRVILATADGSLNTGTPGGRLIALILVALAEWERQMMTERILAAHKERREQGRWISGFAPFPYKTVREHPKAPAYLDADSAMVPLVIKAVGVLLAEGGNLSNSSENLPIGRQQWRKLLMGVTLRGWRKHKGALVVQDDGVTPVQFAPEVLDTVTYARVQAKLKELARPETNVPRADTPFLGGFVVCVKCSGSFNGGSSDRKKQLYKCASGCGAIMANVVEPLVFAEFRERFGLEHVMRAVHTGGIDNSAALSDLEASRQRIVKAIALVDGPALEDLAAKLTDTKATIERLTAEHNPEVTVTYEPTRTRLFEVWDGATKEARRSLLAERGLRVTISPARKGLPSAGRAKIEWGMPPREKKKPTRPTTVAERRMLAAAADTAA</sequence>
<reference evidence="4 5" key="1">
    <citation type="journal article" date="2016" name="Genome Announc.">
        <title>Complete Genome Sequence of Thiostrepton-Producing Streptomyces laurentii ATCC 31255.</title>
        <authorList>
            <person name="Doi K."/>
            <person name="Fujino Y."/>
            <person name="Nagayoshi Y."/>
            <person name="Ohshima T."/>
            <person name="Ogata S."/>
        </authorList>
    </citation>
    <scope>NUCLEOTIDE SEQUENCE [LARGE SCALE GENOMIC DNA]</scope>
    <source>
        <strain evidence="4 5">ATCC 31255</strain>
    </source>
</reference>
<dbReference type="InterPro" id="IPR006119">
    <property type="entry name" value="Resolv_N"/>
</dbReference>
<dbReference type="PROSITE" id="PS51736">
    <property type="entry name" value="RECOMBINASES_3"/>
    <property type="match status" value="1"/>
</dbReference>
<dbReference type="PANTHER" id="PTHR30461:SF2">
    <property type="entry name" value="SERINE RECOMBINASE PINE-RELATED"/>
    <property type="match status" value="1"/>
</dbReference>
<protein>
    <submittedName>
        <fullName evidence="4">Integrase/recombinase</fullName>
    </submittedName>
</protein>
<evidence type="ECO:0000256" key="2">
    <source>
        <dbReference type="ARBA" id="ARBA00023172"/>
    </source>
</evidence>
<keyword evidence="5" id="KW-1185">Reference proteome</keyword>
<keyword evidence="2" id="KW-0233">DNA recombination</keyword>
<dbReference type="AlphaFoldDB" id="A0A160NYV8"/>
<organism evidence="4 5">
    <name type="scientific">Streptomyces laurentii</name>
    <dbReference type="NCBI Taxonomy" id="39478"/>
    <lineage>
        <taxon>Bacteria</taxon>
        <taxon>Bacillati</taxon>
        <taxon>Actinomycetota</taxon>
        <taxon>Actinomycetes</taxon>
        <taxon>Kitasatosporales</taxon>
        <taxon>Streptomycetaceae</taxon>
        <taxon>Streptomyces</taxon>
    </lineage>
</organism>
<dbReference type="SMART" id="SM00857">
    <property type="entry name" value="Resolvase"/>
    <property type="match status" value="1"/>
</dbReference>
<dbReference type="Gene3D" id="3.40.50.1390">
    <property type="entry name" value="Resolvase, N-terminal catalytic domain"/>
    <property type="match status" value="1"/>
</dbReference>
<dbReference type="Pfam" id="PF00239">
    <property type="entry name" value="Resolvase"/>
    <property type="match status" value="1"/>
</dbReference>
<dbReference type="EMBL" id="AP017424">
    <property type="protein sequence ID" value="BAU83141.1"/>
    <property type="molecule type" value="Genomic_DNA"/>
</dbReference>
<accession>A0A160NYV8</accession>
<evidence type="ECO:0000313" key="4">
    <source>
        <dbReference type="EMBL" id="BAU83141.1"/>
    </source>
</evidence>
<dbReference type="CDD" id="cd00338">
    <property type="entry name" value="Ser_Recombinase"/>
    <property type="match status" value="1"/>
</dbReference>
<dbReference type="InterPro" id="IPR050639">
    <property type="entry name" value="SSR_resolvase"/>
</dbReference>
<evidence type="ECO:0000313" key="5">
    <source>
        <dbReference type="Proteomes" id="UP000217676"/>
    </source>
</evidence>
<gene>
    <name evidence="4" type="ORF">SLA_2208</name>
</gene>